<accession>A0A0L1IYB7</accession>
<name>A0A0L1IYB7_ASPN3</name>
<dbReference type="STRING" id="1509407.A0A0L1IYB7"/>
<dbReference type="PANTHER" id="PTHR36091">
    <property type="entry name" value="ALTERED INHERITANCE OF MITOCHONDRIA PROTEIN 9, MITOCHONDRIAL"/>
    <property type="match status" value="1"/>
</dbReference>
<organism evidence="1 2">
    <name type="scientific">Aspergillus nomiae NRRL (strain ATCC 15546 / NRRL 13137 / CBS 260.88 / M93)</name>
    <dbReference type="NCBI Taxonomy" id="1509407"/>
    <lineage>
        <taxon>Eukaryota</taxon>
        <taxon>Fungi</taxon>
        <taxon>Dikarya</taxon>
        <taxon>Ascomycota</taxon>
        <taxon>Pezizomycotina</taxon>
        <taxon>Eurotiomycetes</taxon>
        <taxon>Eurotiomycetidae</taxon>
        <taxon>Eurotiales</taxon>
        <taxon>Aspergillaceae</taxon>
        <taxon>Aspergillus</taxon>
        <taxon>Aspergillus subgen. Circumdati</taxon>
    </lineage>
</organism>
<dbReference type="AlphaFoldDB" id="A0A0L1IYB7"/>
<proteinExistence type="predicted"/>
<reference evidence="1 2" key="1">
    <citation type="submission" date="2014-06" db="EMBL/GenBank/DDBJ databases">
        <title>The Genome of the Aflatoxigenic Filamentous Fungus Aspergillus nomius.</title>
        <authorList>
            <person name="Moore M.G."/>
            <person name="Shannon B.M."/>
            <person name="Brian M.M."/>
        </authorList>
    </citation>
    <scope>NUCLEOTIDE SEQUENCE [LARGE SCALE GENOMIC DNA]</scope>
    <source>
        <strain evidence="1 2">NRRL 13137</strain>
    </source>
</reference>
<keyword evidence="2" id="KW-1185">Reference proteome</keyword>
<dbReference type="EMBL" id="JNOM01000223">
    <property type="protein sequence ID" value="KNG84168.1"/>
    <property type="molecule type" value="Genomic_DNA"/>
</dbReference>
<dbReference type="InterPro" id="IPR011009">
    <property type="entry name" value="Kinase-like_dom_sf"/>
</dbReference>
<dbReference type="Gene3D" id="3.30.200.20">
    <property type="entry name" value="Phosphorylase Kinase, domain 1"/>
    <property type="match status" value="1"/>
</dbReference>
<comment type="caution">
    <text evidence="1">The sequence shown here is derived from an EMBL/GenBank/DDBJ whole genome shotgun (WGS) entry which is preliminary data.</text>
</comment>
<dbReference type="PANTHER" id="PTHR36091:SF2">
    <property type="entry name" value="AMINOGLYCOSIDE PHOSPHOTRANSFERASE DOMAIN-CONTAINING PROTEIN"/>
    <property type="match status" value="1"/>
</dbReference>
<evidence type="ECO:0000313" key="2">
    <source>
        <dbReference type="Proteomes" id="UP000037505"/>
    </source>
</evidence>
<dbReference type="GeneID" id="26810398"/>
<protein>
    <submittedName>
        <fullName evidence="1">Uncharacterized protein</fullName>
    </submittedName>
</protein>
<sequence length="190" mass="21610">MVTPSINSAEPRENLFSYTSGRYIFNEKLRLSERYVEFNVKALEKVAASSVGRTAVIHMRKLAEGGFNKVFLLTMDDGLEVIAKIPYPLTVPKQLTTESEVATLDFLRTKGMPVPRVYTYSSDSDNAVGTEYIIMEKASGQPLDRRWFDLTPKERVHLVTSYVNIERKLFSIPFGSYGSLYYRHSIPPNL</sequence>
<dbReference type="RefSeq" id="XP_015405091.1">
    <property type="nucleotide sequence ID" value="XM_015553850.1"/>
</dbReference>
<evidence type="ECO:0000313" key="1">
    <source>
        <dbReference type="EMBL" id="KNG84168.1"/>
    </source>
</evidence>
<dbReference type="Proteomes" id="UP000037505">
    <property type="component" value="Unassembled WGS sequence"/>
</dbReference>
<dbReference type="GO" id="GO:0005739">
    <property type="term" value="C:mitochondrion"/>
    <property type="evidence" value="ECO:0007669"/>
    <property type="project" value="TreeGrafter"/>
</dbReference>
<dbReference type="SUPFAM" id="SSF56112">
    <property type="entry name" value="Protein kinase-like (PK-like)"/>
    <property type="match status" value="1"/>
</dbReference>
<dbReference type="InterPro" id="IPR051035">
    <property type="entry name" value="Mito_inheritance_9"/>
</dbReference>
<gene>
    <name evidence="1" type="ORF">ANOM_008594</name>
</gene>
<dbReference type="OrthoDB" id="2968323at2759"/>